<organism evidence="3 4">
    <name type="scientific">Roseateles chitinivorans</name>
    <dbReference type="NCBI Taxonomy" id="2917965"/>
    <lineage>
        <taxon>Bacteria</taxon>
        <taxon>Pseudomonadati</taxon>
        <taxon>Pseudomonadota</taxon>
        <taxon>Betaproteobacteria</taxon>
        <taxon>Burkholderiales</taxon>
        <taxon>Sphaerotilaceae</taxon>
        <taxon>Roseateles</taxon>
    </lineage>
</organism>
<dbReference type="GO" id="GO:0030288">
    <property type="term" value="C:outer membrane-bounded periplasmic space"/>
    <property type="evidence" value="ECO:0007669"/>
    <property type="project" value="InterPro"/>
</dbReference>
<reference evidence="3 4" key="1">
    <citation type="submission" date="2017-11" db="EMBL/GenBank/DDBJ databases">
        <title>Draft genome sequence of Mitsuaria sp. HWN-4.</title>
        <authorList>
            <person name="Gundlapally S.R."/>
        </authorList>
    </citation>
    <scope>NUCLEOTIDE SEQUENCE [LARGE SCALE GENOMIC DNA]</scope>
    <source>
        <strain evidence="3 4">HWN-4</strain>
    </source>
</reference>
<feature type="region of interest" description="Disordered" evidence="1">
    <location>
        <begin position="267"/>
        <end position="316"/>
    </location>
</feature>
<dbReference type="RefSeq" id="WP_099862506.1">
    <property type="nucleotide sequence ID" value="NZ_PEOG01000041.1"/>
</dbReference>
<name>A0A2G9C790_9BURK</name>
<feature type="compositionally biased region" description="Low complexity" evidence="1">
    <location>
        <begin position="287"/>
        <end position="306"/>
    </location>
</feature>
<feature type="signal peptide" evidence="2">
    <location>
        <begin position="1"/>
        <end position="27"/>
    </location>
</feature>
<feature type="compositionally biased region" description="Polar residues" evidence="1">
    <location>
        <begin position="307"/>
        <end position="316"/>
    </location>
</feature>
<evidence type="ECO:0000313" key="4">
    <source>
        <dbReference type="Proteomes" id="UP000231501"/>
    </source>
</evidence>
<dbReference type="AlphaFoldDB" id="A0A2G9C790"/>
<dbReference type="PROSITE" id="PS51257">
    <property type="entry name" value="PROKAR_LIPOPROTEIN"/>
    <property type="match status" value="1"/>
</dbReference>
<feature type="chain" id="PRO_5013661441" evidence="2">
    <location>
        <begin position="28"/>
        <end position="316"/>
    </location>
</feature>
<evidence type="ECO:0000256" key="1">
    <source>
        <dbReference type="SAM" id="MobiDB-lite"/>
    </source>
</evidence>
<dbReference type="EMBL" id="PEOG01000041">
    <property type="protein sequence ID" value="PIM52283.1"/>
    <property type="molecule type" value="Genomic_DNA"/>
</dbReference>
<dbReference type="OrthoDB" id="6658595at2"/>
<keyword evidence="2" id="KW-0732">Signal</keyword>
<accession>A0A2G9C790</accession>
<keyword evidence="4" id="KW-1185">Reference proteome</keyword>
<dbReference type="Pfam" id="PF03783">
    <property type="entry name" value="CsgG"/>
    <property type="match status" value="1"/>
</dbReference>
<dbReference type="InterPro" id="IPR005534">
    <property type="entry name" value="Curli_assmbl/transp-comp_CsgG"/>
</dbReference>
<dbReference type="Proteomes" id="UP000231501">
    <property type="component" value="Unassembled WGS sequence"/>
</dbReference>
<proteinExistence type="predicted"/>
<protein>
    <submittedName>
        <fullName evidence="3">Peptidoglycan-binding protein</fullName>
    </submittedName>
</protein>
<comment type="caution">
    <text evidence="3">The sequence shown here is derived from an EMBL/GenBank/DDBJ whole genome shotgun (WGS) entry which is preliminary data.</text>
</comment>
<sequence length="316" mass="32073">MLATPRSTSMSGFALKSALLLSPLLLAGCLASAPTMGENKGTVSGAAGGATAENQNSKLEHCDETLGTLAIFEDTNAPWWSQLRDRQLGSTVPVLRLMVQQSNCFVIVERGKAFANMERERALMQSGEVRAGSNFGQGQMVAADYTMSPEIQFAGKTGGGGGGIGTGAIGLLTAVAANVSQNEASTTLLLVDNRSGVQISAAEGTAKNFDFGFGGASFFSNTAIAGGAYGKTPAGKVIVTAFADSYNQMVKALRNYKAQQVKGGLGTGGRLGVQGGSTAASKELDQPAAPKAAPKPAAKPAAKKPATSGTTGTTGK</sequence>
<evidence type="ECO:0000313" key="3">
    <source>
        <dbReference type="EMBL" id="PIM52283.1"/>
    </source>
</evidence>
<gene>
    <name evidence="3" type="ORF">CS062_15450</name>
</gene>
<evidence type="ECO:0000256" key="2">
    <source>
        <dbReference type="SAM" id="SignalP"/>
    </source>
</evidence>